<dbReference type="InterPro" id="IPR016177">
    <property type="entry name" value="DNA-bd_dom_sf"/>
</dbReference>
<reference evidence="11" key="1">
    <citation type="journal article" date="2015" name="Nat. Plants">
        <title>Genome expansion of Arabis alpina linked with retrotransposition and reduced symmetric DNA methylation.</title>
        <authorList>
            <person name="Willing E.M."/>
            <person name="Rawat V."/>
            <person name="Mandakova T."/>
            <person name="Maumus F."/>
            <person name="James G.V."/>
            <person name="Nordstroem K.J."/>
            <person name="Becker C."/>
            <person name="Warthmann N."/>
            <person name="Chica C."/>
            <person name="Szarzynska B."/>
            <person name="Zytnicki M."/>
            <person name="Albani M.C."/>
            <person name="Kiefer C."/>
            <person name="Bergonzi S."/>
            <person name="Castaings L."/>
            <person name="Mateos J.L."/>
            <person name="Berns M.C."/>
            <person name="Bujdoso N."/>
            <person name="Piofczyk T."/>
            <person name="de Lorenzo L."/>
            <person name="Barrero-Sicilia C."/>
            <person name="Mateos I."/>
            <person name="Piednoel M."/>
            <person name="Hagmann J."/>
            <person name="Chen-Min-Tao R."/>
            <person name="Iglesias-Fernandez R."/>
            <person name="Schuster S.C."/>
            <person name="Alonso-Blanco C."/>
            <person name="Roudier F."/>
            <person name="Carbonero P."/>
            <person name="Paz-Ares J."/>
            <person name="Davis S.J."/>
            <person name="Pecinka A."/>
            <person name="Quesneville H."/>
            <person name="Colot V."/>
            <person name="Lysak M.A."/>
            <person name="Weigel D."/>
            <person name="Coupland G."/>
            <person name="Schneeberger K."/>
        </authorList>
    </citation>
    <scope>NUCLEOTIDE SEQUENCE [LARGE SCALE GENOMIC DNA]</scope>
    <source>
        <strain evidence="11">cv. Pajares</strain>
    </source>
</reference>
<dbReference type="SMART" id="SM00380">
    <property type="entry name" value="AP2"/>
    <property type="match status" value="1"/>
</dbReference>
<accession>A0A087HN65</accession>
<proteinExistence type="inferred from homology"/>
<feature type="compositionally biased region" description="Pro residues" evidence="8">
    <location>
        <begin position="237"/>
        <end position="247"/>
    </location>
</feature>
<dbReference type="PRINTS" id="PR00367">
    <property type="entry name" value="ETHRSPELEMNT"/>
</dbReference>
<dbReference type="Gene3D" id="3.30.730.10">
    <property type="entry name" value="AP2/ERF domain"/>
    <property type="match status" value="1"/>
</dbReference>
<evidence type="ECO:0000256" key="1">
    <source>
        <dbReference type="ARBA" id="ARBA00004123"/>
    </source>
</evidence>
<evidence type="ECO:0000256" key="8">
    <source>
        <dbReference type="SAM" id="MobiDB-lite"/>
    </source>
</evidence>
<feature type="region of interest" description="Disordered" evidence="8">
    <location>
        <begin position="33"/>
        <end position="64"/>
    </location>
</feature>
<dbReference type="OMA" id="MLMYGTQ"/>
<comment type="similarity">
    <text evidence="7">Belongs to the AP2/ERF transcription factor family. ERF subfamily.</text>
</comment>
<dbReference type="GO" id="GO:0009873">
    <property type="term" value="P:ethylene-activated signaling pathway"/>
    <property type="evidence" value="ECO:0007669"/>
    <property type="project" value="UniProtKB-KW"/>
</dbReference>
<dbReference type="GO" id="GO:0005829">
    <property type="term" value="C:cytosol"/>
    <property type="evidence" value="ECO:0007669"/>
    <property type="project" value="EnsemblPlants"/>
</dbReference>
<dbReference type="Gramene" id="KFK43567">
    <property type="protein sequence ID" value="KFK43567"/>
    <property type="gene ID" value="AALP_AA1G142900"/>
</dbReference>
<feature type="region of interest" description="Disordered" evidence="8">
    <location>
        <begin position="233"/>
        <end position="252"/>
    </location>
</feature>
<evidence type="ECO:0000256" key="5">
    <source>
        <dbReference type="ARBA" id="ARBA00023163"/>
    </source>
</evidence>
<dbReference type="SUPFAM" id="SSF54171">
    <property type="entry name" value="DNA-binding domain"/>
    <property type="match status" value="1"/>
</dbReference>
<dbReference type="GO" id="GO:0048825">
    <property type="term" value="P:cotyledon development"/>
    <property type="evidence" value="ECO:0007669"/>
    <property type="project" value="EnsemblPlants"/>
</dbReference>
<keyword evidence="2" id="KW-0936">Ethylene signaling pathway</keyword>
<dbReference type="Pfam" id="PF00847">
    <property type="entry name" value="AP2"/>
    <property type="match status" value="1"/>
</dbReference>
<organism evidence="10 11">
    <name type="scientific">Arabis alpina</name>
    <name type="common">Alpine rock-cress</name>
    <dbReference type="NCBI Taxonomy" id="50452"/>
    <lineage>
        <taxon>Eukaryota</taxon>
        <taxon>Viridiplantae</taxon>
        <taxon>Streptophyta</taxon>
        <taxon>Embryophyta</taxon>
        <taxon>Tracheophyta</taxon>
        <taxon>Spermatophyta</taxon>
        <taxon>Magnoliopsida</taxon>
        <taxon>eudicotyledons</taxon>
        <taxon>Gunneridae</taxon>
        <taxon>Pentapetalae</taxon>
        <taxon>rosids</taxon>
        <taxon>malvids</taxon>
        <taxon>Brassicales</taxon>
        <taxon>Brassicaceae</taxon>
        <taxon>Arabideae</taxon>
        <taxon>Arabis</taxon>
    </lineage>
</organism>
<dbReference type="GO" id="GO:0005634">
    <property type="term" value="C:nucleus"/>
    <property type="evidence" value="ECO:0007669"/>
    <property type="project" value="UniProtKB-SubCell"/>
</dbReference>
<dbReference type="PROSITE" id="PS51032">
    <property type="entry name" value="AP2_ERF"/>
    <property type="match status" value="1"/>
</dbReference>
<keyword evidence="11" id="KW-1185">Reference proteome</keyword>
<dbReference type="InterPro" id="IPR036955">
    <property type="entry name" value="AP2/ERF_dom_sf"/>
</dbReference>
<keyword evidence="3" id="KW-0805">Transcription regulation</keyword>
<dbReference type="AlphaFoldDB" id="A0A087HN65"/>
<evidence type="ECO:0000256" key="6">
    <source>
        <dbReference type="ARBA" id="ARBA00023242"/>
    </source>
</evidence>
<feature type="compositionally biased region" description="Polar residues" evidence="8">
    <location>
        <begin position="46"/>
        <end position="60"/>
    </location>
</feature>
<dbReference type="GO" id="GO:0090708">
    <property type="term" value="P:specification of plant organ axis polarity"/>
    <property type="evidence" value="ECO:0007669"/>
    <property type="project" value="EnsemblPlants"/>
</dbReference>
<gene>
    <name evidence="10" type="ordered locus">AALP_Aa1g142900</name>
</gene>
<evidence type="ECO:0000313" key="11">
    <source>
        <dbReference type="Proteomes" id="UP000029120"/>
    </source>
</evidence>
<evidence type="ECO:0000256" key="3">
    <source>
        <dbReference type="ARBA" id="ARBA00023015"/>
    </source>
</evidence>
<protein>
    <recommendedName>
        <fullName evidence="9">AP2/ERF domain-containing protein</fullName>
    </recommendedName>
</protein>
<keyword evidence="4" id="KW-0238">DNA-binding</keyword>
<evidence type="ECO:0000313" key="10">
    <source>
        <dbReference type="EMBL" id="KFK43567.1"/>
    </source>
</evidence>
<dbReference type="GO" id="GO:0009735">
    <property type="term" value="P:response to cytokinin"/>
    <property type="evidence" value="ECO:0007669"/>
    <property type="project" value="EnsemblPlants"/>
</dbReference>
<comment type="subcellular location">
    <subcellularLocation>
        <location evidence="1">Nucleus</location>
    </subcellularLocation>
</comment>
<evidence type="ECO:0000256" key="2">
    <source>
        <dbReference type="ARBA" id="ARBA00022745"/>
    </source>
</evidence>
<dbReference type="CDD" id="cd00018">
    <property type="entry name" value="AP2"/>
    <property type="match status" value="1"/>
</dbReference>
<dbReference type="OrthoDB" id="1902708at2759"/>
<dbReference type="GO" id="GO:0003700">
    <property type="term" value="F:DNA-binding transcription factor activity"/>
    <property type="evidence" value="ECO:0007669"/>
    <property type="project" value="InterPro"/>
</dbReference>
<keyword evidence="6" id="KW-0539">Nucleus</keyword>
<dbReference type="Proteomes" id="UP000029120">
    <property type="component" value="Chromosome 1"/>
</dbReference>
<feature type="region of interest" description="Disordered" evidence="8">
    <location>
        <begin position="1"/>
        <end position="20"/>
    </location>
</feature>
<evidence type="ECO:0000259" key="9">
    <source>
        <dbReference type="PROSITE" id="PS51032"/>
    </source>
</evidence>
<dbReference type="eggNOG" id="ENOG502RE27">
    <property type="taxonomic scope" value="Eukaryota"/>
</dbReference>
<name>A0A087HN65_ARAAL</name>
<dbReference type="PANTHER" id="PTHR31677">
    <property type="entry name" value="AP2 DOMAIN CLASS TRANSCRIPTION FACTOR"/>
    <property type="match status" value="1"/>
</dbReference>
<dbReference type="GO" id="GO:0009880">
    <property type="term" value="P:embryonic pattern specification"/>
    <property type="evidence" value="ECO:0007669"/>
    <property type="project" value="EnsemblPlants"/>
</dbReference>
<evidence type="ECO:0000256" key="7">
    <source>
        <dbReference type="ARBA" id="ARBA00024343"/>
    </source>
</evidence>
<dbReference type="FunFam" id="3.30.730.10:FF:000001">
    <property type="entry name" value="Ethylene-responsive transcription factor 2"/>
    <property type="match status" value="1"/>
</dbReference>
<sequence>MEEALRNFIGSNHSPIPDYEPDPNLLTRNISKVTPSPVNHGKPSSKETTITVTGAGSNPTRYRGVRRRPWGRYAAEIRDPVSKERRWLGTFDTAEQAACAYDYAARSFRGSKARTNFTYQQSIYVPEPMFSFSSKKSSPSVRCPLPLDHSTTELYGAPTTQRINTQPLFLRDDLCSSRKPSSFNSFNGSSSYSTPKTECISYPGNENYMEFFPQESSDSGLLQEIVQEFMKKKRGNPLPPSPPPSPPLTSHLDHSGDFSALAIVHVPDTDDMFHRQSKSDRYGNIQAGYNSGYFEGTSAVTNTGFTYGSDEWAYQEMLMYGTQIGCSCRKTWG</sequence>
<dbReference type="InterPro" id="IPR001471">
    <property type="entry name" value="AP2/ERF_dom"/>
</dbReference>
<evidence type="ECO:0000256" key="4">
    <source>
        <dbReference type="ARBA" id="ARBA00023125"/>
    </source>
</evidence>
<feature type="domain" description="AP2/ERF" evidence="9">
    <location>
        <begin position="61"/>
        <end position="118"/>
    </location>
</feature>
<dbReference type="GO" id="GO:0000976">
    <property type="term" value="F:transcription cis-regulatory region binding"/>
    <property type="evidence" value="ECO:0007669"/>
    <property type="project" value="EnsemblPlants"/>
</dbReference>
<keyword evidence="5" id="KW-0804">Transcription</keyword>
<dbReference type="PANTHER" id="PTHR31677:SF245">
    <property type="entry name" value="ETHYLENE-RESPONSIVE TRANSCRIPTION FACTOR ESR1"/>
    <property type="match status" value="1"/>
</dbReference>
<dbReference type="EMBL" id="CM002869">
    <property type="protein sequence ID" value="KFK43567.1"/>
    <property type="molecule type" value="Genomic_DNA"/>
</dbReference>